<dbReference type="RefSeq" id="WP_221507939.1">
    <property type="nucleotide sequence ID" value="NZ_BNBN01000014.1"/>
</dbReference>
<evidence type="ECO:0000313" key="2">
    <source>
        <dbReference type="Proteomes" id="UP000540423"/>
    </source>
</evidence>
<dbReference type="EMBL" id="JACHEM010000010">
    <property type="protein sequence ID" value="MBB6437501.1"/>
    <property type="molecule type" value="Genomic_DNA"/>
</dbReference>
<name>A0A7X0HH69_9ACTN</name>
<gene>
    <name evidence="1" type="ORF">HNQ79_004002</name>
</gene>
<dbReference type="Proteomes" id="UP000540423">
    <property type="component" value="Unassembled WGS sequence"/>
</dbReference>
<organism evidence="1 2">
    <name type="scientific">Streptomyces candidus</name>
    <dbReference type="NCBI Taxonomy" id="67283"/>
    <lineage>
        <taxon>Bacteria</taxon>
        <taxon>Bacillati</taxon>
        <taxon>Actinomycetota</taxon>
        <taxon>Actinomycetes</taxon>
        <taxon>Kitasatosporales</taxon>
        <taxon>Streptomycetaceae</taxon>
        <taxon>Streptomyces</taxon>
    </lineage>
</organism>
<evidence type="ECO:0000313" key="1">
    <source>
        <dbReference type="EMBL" id="MBB6437501.1"/>
    </source>
</evidence>
<dbReference type="Pfam" id="PF19822">
    <property type="entry name" value="DUF6304"/>
    <property type="match status" value="1"/>
</dbReference>
<protein>
    <submittedName>
        <fullName evidence="1">Uncharacterized protein</fullName>
    </submittedName>
</protein>
<comment type="caution">
    <text evidence="1">The sequence shown here is derived from an EMBL/GenBank/DDBJ whole genome shotgun (WGS) entry which is preliminary data.</text>
</comment>
<proteinExistence type="predicted"/>
<dbReference type="InterPro" id="IPR046271">
    <property type="entry name" value="DUF6304"/>
</dbReference>
<keyword evidence="2" id="KW-1185">Reference proteome</keyword>
<sequence length="250" mass="26737">MTAESWVGWYRDRAGTEALTISTDGQRLHARIRGCDFTGEDFTGLYPDSQVPPEGPGFTLAPQGALCGCVLEWDIPMPVYDAGVVHRAVLRCLLTLGRPVPVSDSGSPGLDRLHLGLALHFDGALYASGHAENDFAGALAEIQRQLPPGAYLKSCLSCAFSDYAPTTAVGFFGSLACFREAKESYRTAGADVLGVWDLNSGPVQETHRCPDFELRPAAGLGHRGAFPPPRTELIHVQGDFRPPQAPASTA</sequence>
<dbReference type="AlphaFoldDB" id="A0A7X0HH69"/>
<accession>A0A7X0HH69</accession>
<reference evidence="1 2" key="1">
    <citation type="submission" date="2020-08" db="EMBL/GenBank/DDBJ databases">
        <title>Genomic Encyclopedia of Type Strains, Phase IV (KMG-IV): sequencing the most valuable type-strain genomes for metagenomic binning, comparative biology and taxonomic classification.</title>
        <authorList>
            <person name="Goeker M."/>
        </authorList>
    </citation>
    <scope>NUCLEOTIDE SEQUENCE [LARGE SCALE GENOMIC DNA]</scope>
    <source>
        <strain evidence="1 2">DSM 40141</strain>
    </source>
</reference>